<evidence type="ECO:0000256" key="7">
    <source>
        <dbReference type="ARBA" id="ARBA00022801"/>
    </source>
</evidence>
<keyword evidence="5" id="KW-0964">Secreted</keyword>
<evidence type="ECO:0000313" key="14">
    <source>
        <dbReference type="EnsemblPlants" id="LPERR07G06040.1"/>
    </source>
</evidence>
<dbReference type="AlphaFoldDB" id="A0A0D9WWQ9"/>
<dbReference type="InterPro" id="IPR011050">
    <property type="entry name" value="Pectin_lyase_fold/virulence"/>
</dbReference>
<feature type="chain" id="PRO_5002349298" description="endo-polygalacturonase" evidence="13">
    <location>
        <begin position="26"/>
        <end position="862"/>
    </location>
</feature>
<dbReference type="EnsemblPlants" id="LPERR07G06040.1">
    <property type="protein sequence ID" value="LPERR07G06040.1"/>
    <property type="gene ID" value="LPERR07G06040"/>
</dbReference>
<evidence type="ECO:0000256" key="13">
    <source>
        <dbReference type="SAM" id="SignalP"/>
    </source>
</evidence>
<dbReference type="eggNOG" id="ENOG502QRJW">
    <property type="taxonomic scope" value="Eukaryota"/>
</dbReference>
<dbReference type="GO" id="GO:0009830">
    <property type="term" value="P:cell wall modification involved in abscission"/>
    <property type="evidence" value="ECO:0007669"/>
    <property type="project" value="UniProtKB-ARBA"/>
</dbReference>
<evidence type="ECO:0000256" key="1">
    <source>
        <dbReference type="ARBA" id="ARBA00004191"/>
    </source>
</evidence>
<sequence>MPSTVLISSASLLALFFFLHSAADAETGSSNVFSMQSYGAHRDGHHDDTKALADAWAAACSSVKPAVVLIPKGKTYLTKQTTLSGPCKSSIVFMVKGNLVASPERSHWSKETIRHWILFSGVTGLTVTGGGTIDGNGKIWWQNSCKTNSKMPCTEAPTALTFYSCKNLKVENLKVVNSQQIQISVEDCTDVKMSRLSITAPETSPNTDGIHITRSKNVQVTDSTIKTGDDCMSIEDGTENLHVKNMVCGPGHGISIGSLGDHNSEAHVTNVTVDNVRMYGTTNGARIKTWQGGKGHAKNIVFQNMVMDNVWNPIIIDQNYCDSSTPCKQQKSAVEVSDVLFKNIKGTSASEEAIMLHCSSSVPCHGITLENIKLTVKGGSNDAKSTCENAEWQKSGTVTPQPCDRWIDGHSVADLSPDLAQLVPHRLKMSRTLADGLANNAWTKDITDGLTVQVLPHVHAKVNMNASSLTNGDDSLRGRSLESKKVMFDVRKHGAYGDGQHDDTKALEKAWAAACSSSQPSIVLIPKGKRYLTKHITLSGPCKSSITLMIEGTLVAPPRRSDWNKEIIRHWIMFNDVSGLTVAGGGAIDGNGKIWWQNSCKTNSKLPCTEAPTALTFYSCSNLKMENLKLVNSQQIHMSVEDCRDVRISGLTITAPGTSPNTDGIHITRSKNVQVTGCTIKTGDDCMSIEDGTENLHVKNMVCGPGHGISIGSLGDHNSEAHVNNVTIDTVRLYGTTNGARIKTWQGGRGYAKNIVFQNMIMENVWNPIIIDQNYCDSATPCKKQTSAVQISNVVFKNIRGTSASKEAIKLDCSRNVPCQGIALKDVKLTVKGGGGDARSTCRNAKWKKSGTVIPQPCAFSN</sequence>
<evidence type="ECO:0000256" key="10">
    <source>
        <dbReference type="ARBA" id="ARBA00034074"/>
    </source>
</evidence>
<dbReference type="InterPro" id="IPR006626">
    <property type="entry name" value="PbH1"/>
</dbReference>
<comment type="subcellular location">
    <subcellularLocation>
        <location evidence="1">Secreted</location>
        <location evidence="1">Cell wall</location>
    </subcellularLocation>
</comment>
<feature type="signal peptide" evidence="13">
    <location>
        <begin position="1"/>
        <end position="25"/>
    </location>
</feature>
<evidence type="ECO:0000256" key="6">
    <source>
        <dbReference type="ARBA" id="ARBA00022729"/>
    </source>
</evidence>
<dbReference type="PANTHER" id="PTHR31375">
    <property type="match status" value="1"/>
</dbReference>
<comment type="catalytic activity">
    <reaction evidence="10">
        <text>(1,4-alpha-D-galacturonosyl)n+m + H2O = (1,4-alpha-D-galacturonosyl)n + (1,4-alpha-D-galacturonosyl)m.</text>
        <dbReference type="EC" id="3.2.1.15"/>
    </reaction>
</comment>
<keyword evidence="8 12" id="KW-0326">Glycosidase</keyword>
<reference evidence="14 15" key="1">
    <citation type="submission" date="2012-08" db="EMBL/GenBank/DDBJ databases">
        <title>Oryza genome evolution.</title>
        <authorList>
            <person name="Wing R.A."/>
        </authorList>
    </citation>
    <scope>NUCLEOTIDE SEQUENCE</scope>
</reference>
<reference evidence="14" key="3">
    <citation type="submission" date="2015-04" db="UniProtKB">
        <authorList>
            <consortium name="EnsemblPlants"/>
        </authorList>
    </citation>
    <scope>IDENTIFICATION</scope>
</reference>
<dbReference type="GO" id="GO:0010047">
    <property type="term" value="P:fruit dehiscence"/>
    <property type="evidence" value="ECO:0007669"/>
    <property type="project" value="UniProtKB-ARBA"/>
</dbReference>
<reference evidence="15" key="2">
    <citation type="submission" date="2013-12" db="EMBL/GenBank/DDBJ databases">
        <authorList>
            <person name="Yu Y."/>
            <person name="Lee S."/>
            <person name="de Baynast K."/>
            <person name="Wissotski M."/>
            <person name="Liu L."/>
            <person name="Talag J."/>
            <person name="Goicoechea J."/>
            <person name="Angelova A."/>
            <person name="Jetty R."/>
            <person name="Kudrna D."/>
            <person name="Golser W."/>
            <person name="Rivera L."/>
            <person name="Zhang J."/>
            <person name="Wing R."/>
        </authorList>
    </citation>
    <scope>NUCLEOTIDE SEQUENCE</scope>
</reference>
<dbReference type="STRING" id="77586.A0A0D9WWQ9"/>
<evidence type="ECO:0000256" key="4">
    <source>
        <dbReference type="ARBA" id="ARBA00022512"/>
    </source>
</evidence>
<dbReference type="EC" id="3.2.1.15" evidence="3"/>
<dbReference type="GO" id="GO:0004650">
    <property type="term" value="F:polygalacturonase activity"/>
    <property type="evidence" value="ECO:0007669"/>
    <property type="project" value="UniProtKB-EC"/>
</dbReference>
<keyword evidence="9" id="KW-0961">Cell wall biogenesis/degradation</keyword>
<feature type="active site" evidence="11">
    <location>
        <position position="707"/>
    </location>
</feature>
<keyword evidence="4" id="KW-0134">Cell wall</keyword>
<dbReference type="GO" id="GO:0009901">
    <property type="term" value="P:anther dehiscence"/>
    <property type="evidence" value="ECO:0007669"/>
    <property type="project" value="UniProtKB-ARBA"/>
</dbReference>
<dbReference type="Gene3D" id="2.160.20.10">
    <property type="entry name" value="Single-stranded right-handed beta-helix, Pectin lyase-like"/>
    <property type="match status" value="2"/>
</dbReference>
<dbReference type="GO" id="GO:0005975">
    <property type="term" value="P:carbohydrate metabolic process"/>
    <property type="evidence" value="ECO:0007669"/>
    <property type="project" value="InterPro"/>
</dbReference>
<dbReference type="SMART" id="SM00710">
    <property type="entry name" value="PbH1"/>
    <property type="match status" value="12"/>
</dbReference>
<evidence type="ECO:0000256" key="9">
    <source>
        <dbReference type="ARBA" id="ARBA00023316"/>
    </source>
</evidence>
<evidence type="ECO:0000256" key="11">
    <source>
        <dbReference type="PROSITE-ProRule" id="PRU10052"/>
    </source>
</evidence>
<evidence type="ECO:0000256" key="12">
    <source>
        <dbReference type="RuleBase" id="RU361169"/>
    </source>
</evidence>
<dbReference type="Proteomes" id="UP000032180">
    <property type="component" value="Chromosome 7"/>
</dbReference>
<dbReference type="Pfam" id="PF00295">
    <property type="entry name" value="Glyco_hydro_28"/>
    <property type="match status" value="2"/>
</dbReference>
<keyword evidence="6 13" id="KW-0732">Signal</keyword>
<dbReference type="PROSITE" id="PS00502">
    <property type="entry name" value="POLYGALACTURONASE"/>
    <property type="match status" value="2"/>
</dbReference>
<proteinExistence type="inferred from homology"/>
<name>A0A0D9WWQ9_9ORYZ</name>
<dbReference type="SUPFAM" id="SSF51126">
    <property type="entry name" value="Pectin lyase-like"/>
    <property type="match status" value="2"/>
</dbReference>
<evidence type="ECO:0000256" key="3">
    <source>
        <dbReference type="ARBA" id="ARBA00012736"/>
    </source>
</evidence>
<evidence type="ECO:0000256" key="2">
    <source>
        <dbReference type="ARBA" id="ARBA00008834"/>
    </source>
</evidence>
<comment type="similarity">
    <text evidence="2 12">Belongs to the glycosyl hydrolase 28 family.</text>
</comment>
<keyword evidence="7 12" id="KW-0378">Hydrolase</keyword>
<dbReference type="HOGENOM" id="CLU_016519_0_0_1"/>
<evidence type="ECO:0000256" key="8">
    <source>
        <dbReference type="ARBA" id="ARBA00023295"/>
    </source>
</evidence>
<organism evidence="14 15">
    <name type="scientific">Leersia perrieri</name>
    <dbReference type="NCBI Taxonomy" id="77586"/>
    <lineage>
        <taxon>Eukaryota</taxon>
        <taxon>Viridiplantae</taxon>
        <taxon>Streptophyta</taxon>
        <taxon>Embryophyta</taxon>
        <taxon>Tracheophyta</taxon>
        <taxon>Spermatophyta</taxon>
        <taxon>Magnoliopsida</taxon>
        <taxon>Liliopsida</taxon>
        <taxon>Poales</taxon>
        <taxon>Poaceae</taxon>
        <taxon>BOP clade</taxon>
        <taxon>Oryzoideae</taxon>
        <taxon>Oryzeae</taxon>
        <taxon>Oryzinae</taxon>
        <taxon>Leersia</taxon>
    </lineage>
</organism>
<dbReference type="Gramene" id="LPERR07G06040.1">
    <property type="protein sequence ID" value="LPERR07G06040.1"/>
    <property type="gene ID" value="LPERR07G06040"/>
</dbReference>
<evidence type="ECO:0000256" key="5">
    <source>
        <dbReference type="ARBA" id="ARBA00022525"/>
    </source>
</evidence>
<dbReference type="FunFam" id="2.160.20.10:FF:000028">
    <property type="entry name" value="Polygalacturonase QRT2"/>
    <property type="match status" value="2"/>
</dbReference>
<evidence type="ECO:0000313" key="15">
    <source>
        <dbReference type="Proteomes" id="UP000032180"/>
    </source>
</evidence>
<dbReference type="InterPro" id="IPR012334">
    <property type="entry name" value="Pectin_lyas_fold"/>
</dbReference>
<feature type="active site" evidence="11">
    <location>
        <position position="252"/>
    </location>
</feature>
<protein>
    <recommendedName>
        <fullName evidence="3">endo-polygalacturonase</fullName>
        <ecNumber evidence="3">3.2.1.15</ecNumber>
    </recommendedName>
</protein>
<keyword evidence="15" id="KW-1185">Reference proteome</keyword>
<dbReference type="InterPro" id="IPR000743">
    <property type="entry name" value="Glyco_hydro_28"/>
</dbReference>
<accession>A0A0D9WWQ9</accession>